<evidence type="ECO:0000313" key="2">
    <source>
        <dbReference type="EMBL" id="CAE0810880.1"/>
    </source>
</evidence>
<reference evidence="2" key="1">
    <citation type="submission" date="2021-01" db="EMBL/GenBank/DDBJ databases">
        <authorList>
            <person name="Corre E."/>
            <person name="Pelletier E."/>
            <person name="Niang G."/>
            <person name="Scheremetjew M."/>
            <person name="Finn R."/>
            <person name="Kale V."/>
            <person name="Holt S."/>
            <person name="Cochrane G."/>
            <person name="Meng A."/>
            <person name="Brown T."/>
            <person name="Cohen L."/>
        </authorList>
    </citation>
    <scope>NUCLEOTIDE SEQUENCE</scope>
    <source>
        <strain evidence="2">CCMP1594</strain>
    </source>
</reference>
<organism evidence="2">
    <name type="scientific">Eutreptiella gymnastica</name>
    <dbReference type="NCBI Taxonomy" id="73025"/>
    <lineage>
        <taxon>Eukaryota</taxon>
        <taxon>Discoba</taxon>
        <taxon>Euglenozoa</taxon>
        <taxon>Euglenida</taxon>
        <taxon>Spirocuta</taxon>
        <taxon>Euglenophyceae</taxon>
        <taxon>Eutreptiales</taxon>
        <taxon>Eutreptiaceae</taxon>
        <taxon>Eutreptiella</taxon>
    </lineage>
</organism>
<sequence length="115" mass="13005">MHTQPAEQQSFVALQSLSSTTYDGSQTSPQICQKLLPMEAQNRESRPKRRRTTGLTSDGSRHGNVGTEVTEPQPTGGPNRTRWMAWSFEQRAPVSEAWYHWLLQLFLLTHTGLPP</sequence>
<name>A0A7S4CZF7_9EUGL</name>
<dbReference type="AlphaFoldDB" id="A0A7S4CZF7"/>
<proteinExistence type="predicted"/>
<protein>
    <submittedName>
        <fullName evidence="2">Uncharacterized protein</fullName>
    </submittedName>
</protein>
<accession>A0A7S4CZF7</accession>
<feature type="compositionally biased region" description="Polar residues" evidence="1">
    <location>
        <begin position="20"/>
        <end position="31"/>
    </location>
</feature>
<feature type="region of interest" description="Disordered" evidence="1">
    <location>
        <begin position="20"/>
        <end position="81"/>
    </location>
</feature>
<evidence type="ECO:0000256" key="1">
    <source>
        <dbReference type="SAM" id="MobiDB-lite"/>
    </source>
</evidence>
<gene>
    <name evidence="2" type="ORF">EGYM00163_LOCUS22027</name>
</gene>
<dbReference type="EMBL" id="HBJA01062303">
    <property type="protein sequence ID" value="CAE0810880.1"/>
    <property type="molecule type" value="Transcribed_RNA"/>
</dbReference>